<reference evidence="6 7" key="1">
    <citation type="submission" date="2019-02" db="EMBL/GenBank/DDBJ databases">
        <title>Genome sequencing of the rare red list fungi Dentipellis fragilis.</title>
        <authorList>
            <person name="Buettner E."/>
            <person name="Kellner H."/>
        </authorList>
    </citation>
    <scope>NUCLEOTIDE SEQUENCE [LARGE SCALE GENOMIC DNA]</scope>
    <source>
        <strain evidence="6 7">DSM 105465</strain>
    </source>
</reference>
<dbReference type="Pfam" id="PF24883">
    <property type="entry name" value="NPHP3_N"/>
    <property type="match status" value="1"/>
</dbReference>
<proteinExistence type="predicted"/>
<dbReference type="InterPro" id="IPR050663">
    <property type="entry name" value="Ankyrin-SOCS_Box"/>
</dbReference>
<comment type="caution">
    <text evidence="6">The sequence shown here is derived from an EMBL/GenBank/DDBJ whole genome shotgun (WGS) entry which is preliminary data.</text>
</comment>
<feature type="repeat" description="ANK" evidence="3">
    <location>
        <begin position="829"/>
        <end position="861"/>
    </location>
</feature>
<dbReference type="PROSITE" id="PS50088">
    <property type="entry name" value="ANK_REPEAT"/>
    <property type="match status" value="12"/>
</dbReference>
<protein>
    <recommendedName>
        <fullName evidence="5">NACHT domain-containing protein</fullName>
    </recommendedName>
</protein>
<feature type="repeat" description="ANK" evidence="3">
    <location>
        <begin position="1093"/>
        <end position="1125"/>
    </location>
</feature>
<feature type="repeat" description="ANK" evidence="3">
    <location>
        <begin position="928"/>
        <end position="960"/>
    </location>
</feature>
<accession>A0A4Y9XW31</accession>
<dbReference type="PROSITE" id="PS50837">
    <property type="entry name" value="NACHT"/>
    <property type="match status" value="1"/>
</dbReference>
<name>A0A4Y9XW31_9AGAM</name>
<feature type="repeat" description="ANK" evidence="3">
    <location>
        <begin position="994"/>
        <end position="1026"/>
    </location>
</feature>
<dbReference type="GO" id="GO:0000976">
    <property type="term" value="F:transcription cis-regulatory region binding"/>
    <property type="evidence" value="ECO:0007669"/>
    <property type="project" value="TreeGrafter"/>
</dbReference>
<dbReference type="Proteomes" id="UP000298327">
    <property type="component" value="Unassembled WGS sequence"/>
</dbReference>
<gene>
    <name evidence="6" type="ORF">EVG20_g9764</name>
</gene>
<dbReference type="InterPro" id="IPR036770">
    <property type="entry name" value="Ankyrin_rpt-contain_sf"/>
</dbReference>
<dbReference type="PANTHER" id="PTHR24193">
    <property type="entry name" value="ANKYRIN REPEAT PROTEIN"/>
    <property type="match status" value="1"/>
</dbReference>
<dbReference type="SUPFAM" id="SSF48403">
    <property type="entry name" value="Ankyrin repeat"/>
    <property type="match status" value="2"/>
</dbReference>
<keyword evidence="1" id="KW-0677">Repeat</keyword>
<feature type="repeat" description="ANK" evidence="3">
    <location>
        <begin position="766"/>
        <end position="795"/>
    </location>
</feature>
<evidence type="ECO:0000256" key="4">
    <source>
        <dbReference type="SAM" id="SignalP"/>
    </source>
</evidence>
<dbReference type="Gene3D" id="1.25.40.20">
    <property type="entry name" value="Ankyrin repeat-containing domain"/>
    <property type="match status" value="5"/>
</dbReference>
<organism evidence="6 7">
    <name type="scientific">Dentipellis fragilis</name>
    <dbReference type="NCBI Taxonomy" id="205917"/>
    <lineage>
        <taxon>Eukaryota</taxon>
        <taxon>Fungi</taxon>
        <taxon>Dikarya</taxon>
        <taxon>Basidiomycota</taxon>
        <taxon>Agaricomycotina</taxon>
        <taxon>Agaricomycetes</taxon>
        <taxon>Russulales</taxon>
        <taxon>Hericiaceae</taxon>
        <taxon>Dentipellis</taxon>
    </lineage>
</organism>
<feature type="signal peptide" evidence="4">
    <location>
        <begin position="1"/>
        <end position="19"/>
    </location>
</feature>
<evidence type="ECO:0000259" key="5">
    <source>
        <dbReference type="PROSITE" id="PS50837"/>
    </source>
</evidence>
<dbReference type="GO" id="GO:0045944">
    <property type="term" value="P:positive regulation of transcription by RNA polymerase II"/>
    <property type="evidence" value="ECO:0007669"/>
    <property type="project" value="TreeGrafter"/>
</dbReference>
<dbReference type="Gene3D" id="3.40.50.300">
    <property type="entry name" value="P-loop containing nucleotide triphosphate hydrolases"/>
    <property type="match status" value="1"/>
</dbReference>
<evidence type="ECO:0000313" key="7">
    <source>
        <dbReference type="Proteomes" id="UP000298327"/>
    </source>
</evidence>
<evidence type="ECO:0000256" key="2">
    <source>
        <dbReference type="ARBA" id="ARBA00023043"/>
    </source>
</evidence>
<dbReference type="SMART" id="SM00248">
    <property type="entry name" value="ANK"/>
    <property type="match status" value="16"/>
</dbReference>
<dbReference type="EMBL" id="SEOQ01001043">
    <property type="protein sequence ID" value="TFY54295.1"/>
    <property type="molecule type" value="Genomic_DNA"/>
</dbReference>
<feature type="repeat" description="ANK" evidence="3">
    <location>
        <begin position="1225"/>
        <end position="1257"/>
    </location>
</feature>
<sequence>MSWCLQVVVLRISILKLCAVLTGTRRGTIVCTDRDSDEVGLHHTLILESGRVDSVSRPPALILHPPKRTREASEKLVPAASKYFLVSGVHDEMRTKDMSHARNFAVFHRGLVARNEQVRSFLTPAAHAQASRPVSSSSSYHRTIAIERATIHRVPSYNPATLTMADDQFSETWAAAIKQYEADTKINIANASHDFAGITSAEQLLEIIQDEQKKFKKYRKRGEKIYGALKPVLEIVGSFADAAGEAVGTVLRPGKVIFAAVKLLLDAAKNVSTRYNLVIDIFGQMKGFLERCRIYLDGNISSNLQHKLVEIFSHLLSVIGVVTKDMKRGWLMQFVWSIFRKNDDMQGALTKLDHLTTQEHLAVQGVIYQEVGHMRRKIDKIDMDAELDACYKWLNAPDSSVNQHTAYDKQSRKSTTGKWIFEDQRFKDWMQEPHSSMWLYGKPGGGKTVLCSTIIKMLQDHEFEISSAMAYFYFDFSDPSKQNFYSLLKSLLRQLSSQSLDASAVLKKLYNDHDRGHSQPGWLDLQTALGNILKCFDAVYIVLDALDEWLGDDRGQYLSDFVQDVLLNSQYSVHFLATSRGEVDIDRCLRTRVSCTISLNDTMIHQDIKEYLSIELAKRDYGNYIGQIIMDILLAKANGMFLWVTYQLKELDTCTTLPALQEALADLPRTLEETYDRIFQKINHREAETFSLMLSWIAFAVQPLTKSELDAAVEISYRECHPDFKGPLHLQPSSMLNIISSLIDESKDILLEKGANINAQGDLYGTALIAASYQDHAEFIQMLLEKGADVNAQAGRYGTALIAASYWGCTEIAQILLENGIDVNTQAGHYGTALIAASHEGHTNIAQMLLEKGADVNTQADIFGTALIAALSEGHSKLAQILLKKGADINAQAGHYGTALTAVSYWEYLEMAHILIEKGTDINAQAGYYGTALTAASHEGHTKLVQILLEKGADINAQAGHYGTALEAASYKNHSELAQILLEKGADINAQAGHYGTALITASSLGYLELTQILLEKGADINAQAGHYGTALIAALSEGFTELAQILLEKGADVNAQAGHYGTALIAASYKNHKDLALSLLKKGADVNAECVEYGNALIAASYVGHSEMVQILLERGADINRQSDDCGTALIAASITGCVEVAQILIENGADVNAVVSNNGNALRVACYHGRSEIVQILLENGADPNAQASEYNTALIAASSMGHTEVAQILLERGADINAQAGRFGTALIAASFKGHRELAETLIQRGADVNAQASSLCRFETALKAAYDDEKMIELLQKYGAKHSVYQYSPSGL</sequence>
<dbReference type="STRING" id="205917.A0A4Y9XW31"/>
<evidence type="ECO:0000256" key="3">
    <source>
        <dbReference type="PROSITE-ProRule" id="PRU00023"/>
    </source>
</evidence>
<dbReference type="InterPro" id="IPR031350">
    <property type="entry name" value="Goodbye_dom"/>
</dbReference>
<feature type="repeat" description="ANK" evidence="3">
    <location>
        <begin position="1159"/>
        <end position="1191"/>
    </location>
</feature>
<dbReference type="OrthoDB" id="4772757at2759"/>
<feature type="repeat" description="ANK" evidence="3">
    <location>
        <begin position="1027"/>
        <end position="1059"/>
    </location>
</feature>
<dbReference type="SUPFAM" id="SSF52540">
    <property type="entry name" value="P-loop containing nucleoside triphosphate hydrolases"/>
    <property type="match status" value="1"/>
</dbReference>
<dbReference type="InterPro" id="IPR002110">
    <property type="entry name" value="Ankyrin_rpt"/>
</dbReference>
<evidence type="ECO:0000313" key="6">
    <source>
        <dbReference type="EMBL" id="TFY54295.1"/>
    </source>
</evidence>
<feature type="repeat" description="ANK" evidence="3">
    <location>
        <begin position="1126"/>
        <end position="1158"/>
    </location>
</feature>
<dbReference type="InterPro" id="IPR007111">
    <property type="entry name" value="NACHT_NTPase"/>
</dbReference>
<dbReference type="PROSITE" id="PS50297">
    <property type="entry name" value="ANK_REP_REGION"/>
    <property type="match status" value="12"/>
</dbReference>
<feature type="domain" description="NACHT" evidence="5">
    <location>
        <begin position="435"/>
        <end position="580"/>
    </location>
</feature>
<feature type="repeat" description="ANK" evidence="3">
    <location>
        <begin position="1192"/>
        <end position="1224"/>
    </location>
</feature>
<evidence type="ECO:0000256" key="1">
    <source>
        <dbReference type="ARBA" id="ARBA00022737"/>
    </source>
</evidence>
<dbReference type="GO" id="GO:0005634">
    <property type="term" value="C:nucleus"/>
    <property type="evidence" value="ECO:0007669"/>
    <property type="project" value="TreeGrafter"/>
</dbReference>
<dbReference type="PANTHER" id="PTHR24193:SF121">
    <property type="entry name" value="ADA2A-CONTAINING COMPLEX COMPONENT 3, ISOFORM D"/>
    <property type="match status" value="1"/>
</dbReference>
<feature type="repeat" description="ANK" evidence="3">
    <location>
        <begin position="865"/>
        <end position="894"/>
    </location>
</feature>
<dbReference type="InterPro" id="IPR056884">
    <property type="entry name" value="NPHP3-like_N"/>
</dbReference>
<dbReference type="Pfam" id="PF12796">
    <property type="entry name" value="Ank_2"/>
    <property type="match status" value="6"/>
</dbReference>
<feature type="repeat" description="ANK" evidence="3">
    <location>
        <begin position="961"/>
        <end position="993"/>
    </location>
</feature>
<keyword evidence="4" id="KW-0732">Signal</keyword>
<feature type="chain" id="PRO_5021409624" description="NACHT domain-containing protein" evidence="4">
    <location>
        <begin position="20"/>
        <end position="1296"/>
    </location>
</feature>
<keyword evidence="2 3" id="KW-0040">ANK repeat</keyword>
<dbReference type="Pfam" id="PF17109">
    <property type="entry name" value="Goodbye"/>
    <property type="match status" value="1"/>
</dbReference>
<dbReference type="Pfam" id="PF00023">
    <property type="entry name" value="Ank"/>
    <property type="match status" value="1"/>
</dbReference>
<dbReference type="InterPro" id="IPR027417">
    <property type="entry name" value="P-loop_NTPase"/>
</dbReference>
<keyword evidence="7" id="KW-1185">Reference proteome</keyword>